<dbReference type="PROSITE" id="PS50894">
    <property type="entry name" value="HPT"/>
    <property type="match status" value="1"/>
</dbReference>
<evidence type="ECO:0000256" key="10">
    <source>
        <dbReference type="ARBA" id="ARBA00068150"/>
    </source>
</evidence>
<dbReference type="PANTHER" id="PTHR45339:SF5">
    <property type="entry name" value="HISTIDINE KINASE"/>
    <property type="match status" value="1"/>
</dbReference>
<dbReference type="SUPFAM" id="SSF52172">
    <property type="entry name" value="CheY-like"/>
    <property type="match status" value="1"/>
</dbReference>
<feature type="domain" description="PAC" evidence="17">
    <location>
        <begin position="488"/>
        <end position="541"/>
    </location>
</feature>
<feature type="domain" description="PAS" evidence="16">
    <location>
        <begin position="276"/>
        <end position="352"/>
    </location>
</feature>
<feature type="coiled-coil region" evidence="13">
    <location>
        <begin position="658"/>
        <end position="688"/>
    </location>
</feature>
<dbReference type="Pfam" id="PF00072">
    <property type="entry name" value="Response_reg"/>
    <property type="match status" value="1"/>
</dbReference>
<dbReference type="CDD" id="cd17546">
    <property type="entry name" value="REC_hyHK_CKI1_RcsC-like"/>
    <property type="match status" value="1"/>
</dbReference>
<evidence type="ECO:0000256" key="1">
    <source>
        <dbReference type="ARBA" id="ARBA00000085"/>
    </source>
</evidence>
<dbReference type="InterPro" id="IPR003594">
    <property type="entry name" value="HATPase_dom"/>
</dbReference>
<dbReference type="InterPro" id="IPR013655">
    <property type="entry name" value="PAS_fold_3"/>
</dbReference>
<dbReference type="SUPFAM" id="SSF55874">
    <property type="entry name" value="ATPase domain of HSP90 chaperone/DNA topoisomerase II/histidine kinase"/>
    <property type="match status" value="1"/>
</dbReference>
<feature type="domain" description="PAC" evidence="17">
    <location>
        <begin position="623"/>
        <end position="674"/>
    </location>
</feature>
<gene>
    <name evidence="19" type="ORF">Hsw_3831</name>
</gene>
<dbReference type="FunFam" id="3.30.565.10:FF:000010">
    <property type="entry name" value="Sensor histidine kinase RcsC"/>
    <property type="match status" value="1"/>
</dbReference>
<feature type="domain" description="PAS" evidence="16">
    <location>
        <begin position="549"/>
        <end position="597"/>
    </location>
</feature>
<dbReference type="InterPro" id="IPR036890">
    <property type="entry name" value="HATPase_C_sf"/>
</dbReference>
<dbReference type="PRINTS" id="PR00344">
    <property type="entry name" value="BCTRLSENSOR"/>
</dbReference>
<keyword evidence="13" id="KW-0175">Coiled coil</keyword>
<dbReference type="InterPro" id="IPR036641">
    <property type="entry name" value="HPT_dom_sf"/>
</dbReference>
<dbReference type="PATRIC" id="fig|1227739.3.peg.3987"/>
<feature type="domain" description="Histidine kinase" evidence="14">
    <location>
        <begin position="692"/>
        <end position="914"/>
    </location>
</feature>
<dbReference type="PROSITE" id="PS50110">
    <property type="entry name" value="RESPONSE_REGULATORY"/>
    <property type="match status" value="1"/>
</dbReference>
<dbReference type="InterPro" id="IPR005467">
    <property type="entry name" value="His_kinase_dom"/>
</dbReference>
<dbReference type="SMART" id="SM00091">
    <property type="entry name" value="PAS"/>
    <property type="match status" value="5"/>
</dbReference>
<dbReference type="InterPro" id="IPR000014">
    <property type="entry name" value="PAS"/>
</dbReference>
<dbReference type="InterPro" id="IPR004358">
    <property type="entry name" value="Sig_transdc_His_kin-like_C"/>
</dbReference>
<organism evidence="19 20">
    <name type="scientific">Hymenobacter swuensis DY53</name>
    <dbReference type="NCBI Taxonomy" id="1227739"/>
    <lineage>
        <taxon>Bacteria</taxon>
        <taxon>Pseudomonadati</taxon>
        <taxon>Bacteroidota</taxon>
        <taxon>Cytophagia</taxon>
        <taxon>Cytophagales</taxon>
        <taxon>Hymenobacteraceae</taxon>
        <taxon>Hymenobacter</taxon>
    </lineage>
</organism>
<dbReference type="InterPro" id="IPR008207">
    <property type="entry name" value="Sig_transdc_His_kin_Hpt_dom"/>
</dbReference>
<proteinExistence type="predicted"/>
<dbReference type="SUPFAM" id="SSF55785">
    <property type="entry name" value="PYP-like sensor domain (PAS domain)"/>
    <property type="match status" value="3"/>
</dbReference>
<evidence type="ECO:0000256" key="2">
    <source>
        <dbReference type="ARBA" id="ARBA00012438"/>
    </source>
</evidence>
<evidence type="ECO:0000256" key="3">
    <source>
        <dbReference type="ARBA" id="ARBA00022553"/>
    </source>
</evidence>
<evidence type="ECO:0000259" key="15">
    <source>
        <dbReference type="PROSITE" id="PS50110"/>
    </source>
</evidence>
<dbReference type="SMART" id="SM00086">
    <property type="entry name" value="PAC"/>
    <property type="match status" value="3"/>
</dbReference>
<keyword evidence="6 19" id="KW-0418">Kinase</keyword>
<name>W8F9Z3_9BACT</name>
<evidence type="ECO:0000259" key="18">
    <source>
        <dbReference type="PROSITE" id="PS50894"/>
    </source>
</evidence>
<dbReference type="InterPro" id="IPR036097">
    <property type="entry name" value="HisK_dim/P_sf"/>
</dbReference>
<dbReference type="STRING" id="1227739.Hsw_3831"/>
<feature type="domain" description="PAC" evidence="17">
    <location>
        <begin position="355"/>
        <end position="408"/>
    </location>
</feature>
<dbReference type="eggNOG" id="COG5002">
    <property type="taxonomic scope" value="Bacteria"/>
</dbReference>
<evidence type="ECO:0000256" key="8">
    <source>
        <dbReference type="ARBA" id="ARBA00023012"/>
    </source>
</evidence>
<dbReference type="Pfam" id="PF01627">
    <property type="entry name" value="Hpt"/>
    <property type="match status" value="1"/>
</dbReference>
<sequence length="1192" mass="133969">MSSTSHRHWGRQLRHAQRTALAARTACTEANQQLTELRARSQASAAQAAALLQTMTTAILAENQDHLVTLINQRMCDLFHLPHEATYYTGQPAGRLVRECGQLVDPEAILAQNQQLVAAQERSSGVLVKLRDGRIMQQDYLPVVQNGVTVLHIWSYEDVTQQQLAQRRVQELSQLAEQSPQPIIRFSQCGRALYSNPAAAPVLAALAQPTEAACRHWLQQEISQTLAAGQPRTVEHPLAEEFYLWTIAPLPEEQEVNLYLTTITERRRATADLLRNQLFTARINDTVPNIVFIYDLPTHSIQYCNKQVEVILGYSAEEILAMGSAMGELLVHPDDVLISQSKGRRRHLMQDGEVMSSEYRFRHRNGSWRWLNLKSTCFTRHPNGFVWQLVGSAADVTERRETEEQLRQSRLFVERVTNTTPNLIYIYDVLTESNIYCNRFVETTLGYTEEELKAMGNRMIPSLMPESEAQRLQQHFAEVANCPDGEILHLEYFLHHRNGSIRWLRISNTAFARDEQGRVTQIVGSAEDITRWKIADEQRRSANRRLAEQNRLFRQVIDTVPNLIYLKDSSGNYILANQATAQLYSLSNEALLQTSAVDLLKSFPDLQRHQVQDEEVLRTRQELDMEDTFADAQGRLRWFRTVKRPFVLADGTVQVLGVDNDITELKQTEQALQQAKEVAEQNAQARQTFLTNMSHEIRTPMNGIMGLAELLSKTDLTTDQRHYLHHIRHSAENLLVVINDILDMAQLGAGRVKLETVPFELQEVLKASCQALMPRATEKGIGLRLQLPPEPGPIWVLGDPYRLRQILLNLLSNAIKFTEKGQVLLVCKQLSAPHESPQFLFSVLDTGIGISSGQLQQLFEPFTQASASTAREYGGSGLGLSISRGLVELLGGELTAESRLHHGSTFRFALHFTAVQPPTLVAPSPAPNYQGLSGRRVLLTEDNAVNQLLVQVMLKGWGLEVDTASSGPEALALFRQHRYDVVLMDIQMPGMDGVATTHLLREHPNADRAATPVVALTAHAMQGEAERYRAAGLDAYLSKPFREEALFRVITDLLHPEAATTTLPSTPPPSMPAVTTQEPLYDLSGLRQLTNNDETFIRRLTNLFIDTTPPVVAELEQHLANQQLEQLGAAAHHLKSSIDGLQVKQLRTVLRDLEAAAYAPETADWSSLGQQVRQVRLTVEEVIRQLRVEFPT</sequence>
<dbReference type="InterPro" id="IPR001789">
    <property type="entry name" value="Sig_transdc_resp-reg_receiver"/>
</dbReference>
<dbReference type="EC" id="2.7.13.3" evidence="2"/>
<dbReference type="SMART" id="SM00388">
    <property type="entry name" value="HisKA"/>
    <property type="match status" value="1"/>
</dbReference>
<evidence type="ECO:0000259" key="14">
    <source>
        <dbReference type="PROSITE" id="PS50109"/>
    </source>
</evidence>
<dbReference type="FunFam" id="1.10.287.130:FF:000002">
    <property type="entry name" value="Two-component osmosensing histidine kinase"/>
    <property type="match status" value="1"/>
</dbReference>
<evidence type="ECO:0000256" key="7">
    <source>
        <dbReference type="ARBA" id="ARBA00022840"/>
    </source>
</evidence>
<evidence type="ECO:0000256" key="13">
    <source>
        <dbReference type="SAM" id="Coils"/>
    </source>
</evidence>
<dbReference type="PROSITE" id="PS50109">
    <property type="entry name" value="HIS_KIN"/>
    <property type="match status" value="1"/>
</dbReference>
<dbReference type="SMART" id="SM00448">
    <property type="entry name" value="REC"/>
    <property type="match status" value="1"/>
</dbReference>
<comment type="subunit">
    <text evidence="9">At low DSF concentrations, interacts with RpfF.</text>
</comment>
<evidence type="ECO:0000256" key="5">
    <source>
        <dbReference type="ARBA" id="ARBA00022741"/>
    </source>
</evidence>
<evidence type="ECO:0000256" key="12">
    <source>
        <dbReference type="PROSITE-ProRule" id="PRU00169"/>
    </source>
</evidence>
<feature type="modified residue" description="Phosphohistidine" evidence="11">
    <location>
        <position position="1132"/>
    </location>
</feature>
<dbReference type="InterPro" id="IPR011006">
    <property type="entry name" value="CheY-like_superfamily"/>
</dbReference>
<keyword evidence="4 19" id="KW-0808">Transferase</keyword>
<evidence type="ECO:0000256" key="9">
    <source>
        <dbReference type="ARBA" id="ARBA00064003"/>
    </source>
</evidence>
<dbReference type="CDD" id="cd16922">
    <property type="entry name" value="HATPase_EvgS-ArcB-TorS-like"/>
    <property type="match status" value="1"/>
</dbReference>
<dbReference type="SUPFAM" id="SSF47226">
    <property type="entry name" value="Histidine-containing phosphotransfer domain, HPT domain"/>
    <property type="match status" value="1"/>
</dbReference>
<dbReference type="Gene3D" id="3.30.450.20">
    <property type="entry name" value="PAS domain"/>
    <property type="match status" value="4"/>
</dbReference>
<dbReference type="Pfam" id="PF02518">
    <property type="entry name" value="HATPase_c"/>
    <property type="match status" value="1"/>
</dbReference>
<dbReference type="Pfam" id="PF00512">
    <property type="entry name" value="HisKA"/>
    <property type="match status" value="1"/>
</dbReference>
<dbReference type="AlphaFoldDB" id="W8F9Z3"/>
<feature type="domain" description="HPt" evidence="18">
    <location>
        <begin position="1093"/>
        <end position="1186"/>
    </location>
</feature>
<dbReference type="GO" id="GO:0005886">
    <property type="term" value="C:plasma membrane"/>
    <property type="evidence" value="ECO:0007669"/>
    <property type="project" value="UniProtKB-SubCell"/>
</dbReference>
<keyword evidence="7" id="KW-0067">ATP-binding</keyword>
<dbReference type="PANTHER" id="PTHR45339">
    <property type="entry name" value="HYBRID SIGNAL TRANSDUCTION HISTIDINE KINASE J"/>
    <property type="match status" value="1"/>
</dbReference>
<dbReference type="PROSITE" id="PS50113">
    <property type="entry name" value="PAC"/>
    <property type="match status" value="3"/>
</dbReference>
<dbReference type="InterPro" id="IPR035965">
    <property type="entry name" value="PAS-like_dom_sf"/>
</dbReference>
<dbReference type="EMBL" id="CP007145">
    <property type="protein sequence ID" value="AHJ99426.1"/>
    <property type="molecule type" value="Genomic_DNA"/>
</dbReference>
<dbReference type="Gene3D" id="1.10.287.130">
    <property type="match status" value="1"/>
</dbReference>
<keyword evidence="20" id="KW-1185">Reference proteome</keyword>
<dbReference type="InterPro" id="IPR013656">
    <property type="entry name" value="PAS_4"/>
</dbReference>
<dbReference type="Gene3D" id="1.20.120.160">
    <property type="entry name" value="HPT domain"/>
    <property type="match status" value="1"/>
</dbReference>
<keyword evidence="5" id="KW-0547">Nucleotide-binding</keyword>
<dbReference type="GO" id="GO:0000155">
    <property type="term" value="F:phosphorelay sensor kinase activity"/>
    <property type="evidence" value="ECO:0007669"/>
    <property type="project" value="InterPro"/>
</dbReference>
<accession>W8F9Z3</accession>
<dbReference type="Gene3D" id="3.30.565.10">
    <property type="entry name" value="Histidine kinase-like ATPase, C-terminal domain"/>
    <property type="match status" value="1"/>
</dbReference>
<keyword evidence="3 12" id="KW-0597">Phosphoprotein</keyword>
<dbReference type="CDD" id="cd00082">
    <property type="entry name" value="HisKA"/>
    <property type="match status" value="1"/>
</dbReference>
<dbReference type="CDD" id="cd00130">
    <property type="entry name" value="PAS"/>
    <property type="match status" value="3"/>
</dbReference>
<dbReference type="RefSeq" id="WP_044003468.1">
    <property type="nucleotide sequence ID" value="NZ_CP007145.1"/>
</dbReference>
<dbReference type="OrthoDB" id="9797097at2"/>
<dbReference type="Pfam" id="PF08447">
    <property type="entry name" value="PAS_3"/>
    <property type="match status" value="2"/>
</dbReference>
<keyword evidence="8" id="KW-0902">Two-component regulatory system</keyword>
<comment type="catalytic activity">
    <reaction evidence="1">
        <text>ATP + protein L-histidine = ADP + protein N-phospho-L-histidine.</text>
        <dbReference type="EC" id="2.7.13.3"/>
    </reaction>
</comment>
<dbReference type="Pfam" id="PF08448">
    <property type="entry name" value="PAS_4"/>
    <property type="match status" value="1"/>
</dbReference>
<dbReference type="InterPro" id="IPR003661">
    <property type="entry name" value="HisK_dim/P_dom"/>
</dbReference>
<reference evidence="19 20" key="1">
    <citation type="submission" date="2014-01" db="EMBL/GenBank/DDBJ databases">
        <title>Complete genome sequence of ionizing-radiation resistance bacterium Hymenobacter swuensis DY53.</title>
        <authorList>
            <person name="Jung J.-H."/>
            <person name="Jeong S.-W."/>
            <person name="Joe M.-H."/>
            <person name="Cho y.-j."/>
            <person name="Kim M.-K."/>
            <person name="Lim S.-Y."/>
        </authorList>
    </citation>
    <scope>NUCLEOTIDE SEQUENCE [LARGE SCALE GENOMIC DNA]</scope>
    <source>
        <strain evidence="19 20">DY53</strain>
    </source>
</reference>
<evidence type="ECO:0000259" key="16">
    <source>
        <dbReference type="PROSITE" id="PS50112"/>
    </source>
</evidence>
<evidence type="ECO:0000256" key="6">
    <source>
        <dbReference type="ARBA" id="ARBA00022777"/>
    </source>
</evidence>
<evidence type="ECO:0000259" key="17">
    <source>
        <dbReference type="PROSITE" id="PS50113"/>
    </source>
</evidence>
<evidence type="ECO:0000313" key="20">
    <source>
        <dbReference type="Proteomes" id="UP000019423"/>
    </source>
</evidence>
<dbReference type="KEGG" id="hsw:Hsw_3831"/>
<dbReference type="NCBIfam" id="TIGR00229">
    <property type="entry name" value="sensory_box"/>
    <property type="match status" value="3"/>
</dbReference>
<evidence type="ECO:0000256" key="11">
    <source>
        <dbReference type="PROSITE-ProRule" id="PRU00110"/>
    </source>
</evidence>
<protein>
    <recommendedName>
        <fullName evidence="10">Sensory/regulatory protein RpfC</fullName>
        <ecNumber evidence="2">2.7.13.3</ecNumber>
    </recommendedName>
</protein>
<evidence type="ECO:0000256" key="4">
    <source>
        <dbReference type="ARBA" id="ARBA00022679"/>
    </source>
</evidence>
<dbReference type="InterPro" id="IPR001610">
    <property type="entry name" value="PAC"/>
</dbReference>
<feature type="modified residue" description="4-aspartylphosphate" evidence="12">
    <location>
        <position position="985"/>
    </location>
</feature>
<dbReference type="SMART" id="SM00387">
    <property type="entry name" value="HATPase_c"/>
    <property type="match status" value="1"/>
</dbReference>
<evidence type="ECO:0000313" key="19">
    <source>
        <dbReference type="EMBL" id="AHJ99426.1"/>
    </source>
</evidence>
<dbReference type="SUPFAM" id="SSF47384">
    <property type="entry name" value="Homodimeric domain of signal transducing histidine kinase"/>
    <property type="match status" value="1"/>
</dbReference>
<dbReference type="Proteomes" id="UP000019423">
    <property type="component" value="Chromosome"/>
</dbReference>
<dbReference type="Gene3D" id="3.40.50.2300">
    <property type="match status" value="1"/>
</dbReference>
<dbReference type="HOGENOM" id="CLU_000445_114_15_10"/>
<feature type="domain" description="Response regulatory" evidence="15">
    <location>
        <begin position="936"/>
        <end position="1054"/>
    </location>
</feature>
<dbReference type="InterPro" id="IPR000700">
    <property type="entry name" value="PAS-assoc_C"/>
</dbReference>
<dbReference type="PROSITE" id="PS50112">
    <property type="entry name" value="PAS"/>
    <property type="match status" value="2"/>
</dbReference>
<dbReference type="GO" id="GO:0005524">
    <property type="term" value="F:ATP binding"/>
    <property type="evidence" value="ECO:0007669"/>
    <property type="project" value="UniProtKB-KW"/>
</dbReference>